<feature type="binding site" evidence="5 6">
    <location>
        <begin position="17"/>
        <end position="21"/>
    </location>
    <ligand>
        <name>ATP</name>
        <dbReference type="ChEBI" id="CHEBI:30616"/>
    </ligand>
</feature>
<dbReference type="HAMAP" id="MF_00602">
    <property type="entry name" value="Prot_Arg_kinase"/>
    <property type="match status" value="1"/>
</dbReference>
<accession>A0A1S8N482</accession>
<evidence type="ECO:0000313" key="8">
    <source>
        <dbReference type="EMBL" id="OOM11203.1"/>
    </source>
</evidence>
<dbReference type="InterPro" id="IPR023660">
    <property type="entry name" value="Arg_Kinase"/>
</dbReference>
<feature type="binding site" evidence="6">
    <location>
        <begin position="165"/>
        <end position="169"/>
    </location>
    <ligand>
        <name>ATP</name>
        <dbReference type="ChEBI" id="CHEBI:30616"/>
    </ligand>
</feature>
<comment type="catalytic activity">
    <reaction evidence="5">
        <text>L-arginyl-[protein] + ATP = N(omega)-phospho-L-arginyl-[protein] + ADP + H(+)</text>
        <dbReference type="Rhea" id="RHEA:43384"/>
        <dbReference type="Rhea" id="RHEA-COMP:10532"/>
        <dbReference type="Rhea" id="RHEA-COMP:10533"/>
        <dbReference type="ChEBI" id="CHEBI:15378"/>
        <dbReference type="ChEBI" id="CHEBI:29965"/>
        <dbReference type="ChEBI" id="CHEBI:30616"/>
        <dbReference type="ChEBI" id="CHEBI:83226"/>
        <dbReference type="ChEBI" id="CHEBI:456216"/>
        <dbReference type="EC" id="2.7.14.1"/>
    </reaction>
</comment>
<keyword evidence="3 5" id="KW-0418">Kinase</keyword>
<dbReference type="InterPro" id="IPR014746">
    <property type="entry name" value="Gln_synth/guanido_kin_cat_dom"/>
</dbReference>
<dbReference type="InterPro" id="IPR022414">
    <property type="entry name" value="ATP-guanido_PTrfase_cat"/>
</dbReference>
<comment type="caution">
    <text evidence="5 6">Lacks conserved residue(s) required for the propagation of feature annotation.</text>
</comment>
<keyword evidence="4 5" id="KW-0067">ATP-binding</keyword>
<comment type="function">
    <text evidence="5">Catalyzes the specific phosphorylation of arginine residues in proteins.</text>
</comment>
<dbReference type="Proteomes" id="UP000191154">
    <property type="component" value="Unassembled WGS sequence"/>
</dbReference>
<sequence>MNNWIHKSNNDNDIVLSSKIKLSRNFKDLPFPNKLNYIKGRENGKNIYNVLINELNDEKITLYEMWNSNENINKEYEEKNLISKELFKNADKASFVVNEDETLSIMINEEDHIKLQCITAGLNLEDALKNAIIIDDKIEKNLNYAFDEKLGYLTTKLENLGTGMKASVVIHLPALKMSDEIKNISKHLDQVGMNIKGVHSEGTEVYGNIYEIFNKVSLGITEEDITSQLKSMVLNIISEEKKFREILLSKCKYELEDKVYRAYGILKSAVLLEFKETINLLSDVRLGAELSLIDIDKNKLNELLVVTKNLSLQNRLEKSLDAKQIKFERAKLVKEILI</sequence>
<comment type="similarity">
    <text evidence="5 6">Belongs to the ATP:guanido phosphotransferase family.</text>
</comment>
<dbReference type="GO" id="GO:0005615">
    <property type="term" value="C:extracellular space"/>
    <property type="evidence" value="ECO:0007669"/>
    <property type="project" value="TreeGrafter"/>
</dbReference>
<gene>
    <name evidence="5" type="primary">mcsB</name>
    <name evidence="8" type="ORF">CLOSAC_27600</name>
</gene>
<dbReference type="Gene3D" id="3.30.590.10">
    <property type="entry name" value="Glutamine synthetase/guanido kinase, catalytic domain"/>
    <property type="match status" value="1"/>
</dbReference>
<dbReference type="PANTHER" id="PTHR11547">
    <property type="entry name" value="ARGININE OR CREATINE KINASE"/>
    <property type="match status" value="1"/>
</dbReference>
<name>A0A1S8N482_CLOSA</name>
<evidence type="ECO:0000256" key="1">
    <source>
        <dbReference type="ARBA" id="ARBA00022679"/>
    </source>
</evidence>
<dbReference type="EC" id="2.7.14.1" evidence="5"/>
<dbReference type="GO" id="GO:0046314">
    <property type="term" value="P:phosphocreatine biosynthetic process"/>
    <property type="evidence" value="ECO:0007669"/>
    <property type="project" value="InterPro"/>
</dbReference>
<evidence type="ECO:0000256" key="5">
    <source>
        <dbReference type="HAMAP-Rule" id="MF_00602"/>
    </source>
</evidence>
<dbReference type="GO" id="GO:1990424">
    <property type="term" value="F:protein arginine kinase activity"/>
    <property type="evidence" value="ECO:0007669"/>
    <property type="project" value="UniProtKB-EC"/>
</dbReference>
<evidence type="ECO:0000256" key="4">
    <source>
        <dbReference type="ARBA" id="ARBA00022840"/>
    </source>
</evidence>
<dbReference type="EMBL" id="LZYZ01000005">
    <property type="protein sequence ID" value="OOM11203.1"/>
    <property type="molecule type" value="Genomic_DNA"/>
</dbReference>
<dbReference type="CDD" id="cd07930">
    <property type="entry name" value="bacterial_phosphagen_kinase"/>
    <property type="match status" value="1"/>
</dbReference>
<protein>
    <recommendedName>
        <fullName evidence="5">Protein-arginine kinase</fullName>
        <ecNumber evidence="5">2.7.14.1</ecNumber>
    </recommendedName>
</protein>
<feature type="binding site" evidence="6">
    <location>
        <begin position="196"/>
        <end position="201"/>
    </location>
    <ligand>
        <name>ATP</name>
        <dbReference type="ChEBI" id="CHEBI:30616"/>
    </ligand>
</feature>
<keyword evidence="1 5" id="KW-0808">Transferase</keyword>
<feature type="domain" description="Phosphagen kinase C-terminal" evidence="7">
    <location>
        <begin position="14"/>
        <end position="243"/>
    </location>
</feature>
<organism evidence="8 9">
    <name type="scientific">Clostridium saccharobutylicum</name>
    <dbReference type="NCBI Taxonomy" id="169679"/>
    <lineage>
        <taxon>Bacteria</taxon>
        <taxon>Bacillati</taxon>
        <taxon>Bacillota</taxon>
        <taxon>Clostridia</taxon>
        <taxon>Eubacteriales</taxon>
        <taxon>Clostridiaceae</taxon>
        <taxon>Clostridium</taxon>
    </lineage>
</organism>
<evidence type="ECO:0000313" key="9">
    <source>
        <dbReference type="Proteomes" id="UP000191154"/>
    </source>
</evidence>
<dbReference type="PROSITE" id="PS51510">
    <property type="entry name" value="PHOSPHAGEN_KINASE_C"/>
    <property type="match status" value="1"/>
</dbReference>
<dbReference type="Pfam" id="PF00217">
    <property type="entry name" value="ATP-gua_Ptrans"/>
    <property type="match status" value="1"/>
</dbReference>
<keyword evidence="2 5" id="KW-0547">Nucleotide-binding</keyword>
<dbReference type="GO" id="GO:0005524">
    <property type="term" value="F:ATP binding"/>
    <property type="evidence" value="ECO:0007669"/>
    <property type="project" value="UniProtKB-UniRule"/>
</dbReference>
<dbReference type="RefSeq" id="WP_077865905.1">
    <property type="nucleotide sequence ID" value="NZ_LZYZ01000005.1"/>
</dbReference>
<dbReference type="NCBIfam" id="NF002194">
    <property type="entry name" value="PRK01059.1-4"/>
    <property type="match status" value="1"/>
</dbReference>
<evidence type="ECO:0000256" key="3">
    <source>
        <dbReference type="ARBA" id="ARBA00022777"/>
    </source>
</evidence>
<reference evidence="8 9" key="1">
    <citation type="submission" date="2016-05" db="EMBL/GenBank/DDBJ databases">
        <title>Microbial solvent formation.</title>
        <authorList>
            <person name="Poehlein A."/>
            <person name="Montoya Solano J.D."/>
            <person name="Flitsch S."/>
            <person name="Krabben P."/>
            <person name="Duerre P."/>
            <person name="Daniel R."/>
        </authorList>
    </citation>
    <scope>NUCLEOTIDE SEQUENCE [LARGE SCALE GENOMIC DNA]</scope>
    <source>
        <strain evidence="8 9">L1-8</strain>
    </source>
</reference>
<dbReference type="InterPro" id="IPR000749">
    <property type="entry name" value="ATP-guanido_PTrfase"/>
</dbReference>
<dbReference type="AlphaFoldDB" id="A0A1S8N482"/>
<proteinExistence type="inferred from homology"/>
<evidence type="ECO:0000259" key="7">
    <source>
        <dbReference type="PROSITE" id="PS51510"/>
    </source>
</evidence>
<evidence type="ECO:0000256" key="2">
    <source>
        <dbReference type="ARBA" id="ARBA00022741"/>
    </source>
</evidence>
<comment type="caution">
    <text evidence="8">The sequence shown here is derived from an EMBL/GenBank/DDBJ whole genome shotgun (WGS) entry which is preliminary data.</text>
</comment>
<dbReference type="SUPFAM" id="SSF55931">
    <property type="entry name" value="Glutamine synthetase/guanido kinase"/>
    <property type="match status" value="1"/>
</dbReference>
<dbReference type="STRING" id="169679.CSACC_01700"/>
<dbReference type="GO" id="GO:0004111">
    <property type="term" value="F:creatine kinase activity"/>
    <property type="evidence" value="ECO:0007669"/>
    <property type="project" value="InterPro"/>
</dbReference>
<dbReference type="PANTHER" id="PTHR11547:SF38">
    <property type="entry name" value="ARGININE KINASE 1-RELATED"/>
    <property type="match status" value="1"/>
</dbReference>
<evidence type="ECO:0000256" key="6">
    <source>
        <dbReference type="PROSITE-ProRule" id="PRU00843"/>
    </source>
</evidence>